<dbReference type="AlphaFoldDB" id="A0A285IKS5"/>
<keyword evidence="1" id="KW-0808">Transferase</keyword>
<dbReference type="Pfam" id="PF13489">
    <property type="entry name" value="Methyltransf_23"/>
    <property type="match status" value="1"/>
</dbReference>
<gene>
    <name evidence="1" type="ORF">SAMN05421748_10936</name>
</gene>
<dbReference type="PANTHER" id="PTHR43861">
    <property type="entry name" value="TRANS-ACONITATE 2-METHYLTRANSFERASE-RELATED"/>
    <property type="match status" value="1"/>
</dbReference>
<keyword evidence="2" id="KW-1185">Reference proteome</keyword>
<reference evidence="1 2" key="1">
    <citation type="submission" date="2017-09" db="EMBL/GenBank/DDBJ databases">
        <authorList>
            <person name="Ehlers B."/>
            <person name="Leendertz F.H."/>
        </authorList>
    </citation>
    <scope>NUCLEOTIDE SEQUENCE [LARGE SCALE GENOMIC DNA]</scope>
    <source>
        <strain evidence="1 2">CGMCC 4.6857</strain>
    </source>
</reference>
<dbReference type="RefSeq" id="WP_097321883.1">
    <property type="nucleotide sequence ID" value="NZ_OBDY01000009.1"/>
</dbReference>
<name>A0A285IKS5_9ACTN</name>
<dbReference type="OrthoDB" id="9777638at2"/>
<evidence type="ECO:0000313" key="1">
    <source>
        <dbReference type="EMBL" id="SNY48579.1"/>
    </source>
</evidence>
<accession>A0A285IKS5</accession>
<dbReference type="GO" id="GO:0032259">
    <property type="term" value="P:methylation"/>
    <property type="evidence" value="ECO:0007669"/>
    <property type="project" value="UniProtKB-KW"/>
</dbReference>
<proteinExistence type="predicted"/>
<dbReference type="Gene3D" id="3.40.50.150">
    <property type="entry name" value="Vaccinia Virus protein VP39"/>
    <property type="match status" value="1"/>
</dbReference>
<keyword evidence="1" id="KW-0830">Ubiquinone</keyword>
<keyword evidence="1" id="KW-0489">Methyltransferase</keyword>
<organism evidence="1 2">
    <name type="scientific">Paractinoplanes atraurantiacus</name>
    <dbReference type="NCBI Taxonomy" id="1036182"/>
    <lineage>
        <taxon>Bacteria</taxon>
        <taxon>Bacillati</taxon>
        <taxon>Actinomycetota</taxon>
        <taxon>Actinomycetes</taxon>
        <taxon>Micromonosporales</taxon>
        <taxon>Micromonosporaceae</taxon>
        <taxon>Paractinoplanes</taxon>
    </lineage>
</organism>
<evidence type="ECO:0000313" key="2">
    <source>
        <dbReference type="Proteomes" id="UP000219612"/>
    </source>
</evidence>
<dbReference type="EMBL" id="OBDY01000009">
    <property type="protein sequence ID" value="SNY48579.1"/>
    <property type="molecule type" value="Genomic_DNA"/>
</dbReference>
<protein>
    <submittedName>
        <fullName evidence="1">Ubiquinone/menaquinone biosynthesis C-methylase UbiE</fullName>
    </submittedName>
</protein>
<dbReference type="SUPFAM" id="SSF53335">
    <property type="entry name" value="S-adenosyl-L-methionine-dependent methyltransferases"/>
    <property type="match status" value="1"/>
</dbReference>
<dbReference type="CDD" id="cd02440">
    <property type="entry name" value="AdoMet_MTases"/>
    <property type="match status" value="1"/>
</dbReference>
<dbReference type="Proteomes" id="UP000219612">
    <property type="component" value="Unassembled WGS sequence"/>
</dbReference>
<dbReference type="InterPro" id="IPR029063">
    <property type="entry name" value="SAM-dependent_MTases_sf"/>
</dbReference>
<sequence>MNIIDVFDRVSGEYDSVGVDFFKPMADAVVRAAAPRPGDRVLDVGCGRGAALLPSARLVGPSGHVTGIDLAAGMVSRTGAATSSLRNVTVRIGDAQQPDFPNRSFDVITAAMVLFFLPDPPAALSTYRLLLKPGGRLAFSSFAAPDPRHRNVMRILFRLGDNPPPDHSHHPMFGSVDSLRSAVAKAGFSRTKVSELDIRSHFRDAEQLIGWIGSHAGRRLLDTVPPERRPEATAAVADYLDWPTTFTTRIRVVTGGV</sequence>
<dbReference type="GO" id="GO:0008168">
    <property type="term" value="F:methyltransferase activity"/>
    <property type="evidence" value="ECO:0007669"/>
    <property type="project" value="UniProtKB-KW"/>
</dbReference>